<dbReference type="AlphaFoldDB" id="A0A167DFG4"/>
<dbReference type="Gene3D" id="3.90.1150.170">
    <property type="match status" value="1"/>
</dbReference>
<keyword evidence="3" id="KW-0210">Decarboxylase</keyword>
<dbReference type="GeneID" id="30032905"/>
<dbReference type="GO" id="GO:0030170">
    <property type="term" value="F:pyridoxal phosphate binding"/>
    <property type="evidence" value="ECO:0007669"/>
    <property type="project" value="InterPro"/>
</dbReference>
<gene>
    <name evidence="8" type="primary">GAD2</name>
    <name evidence="8" type="ORF">AWJ20_1136</name>
</gene>
<proteinExistence type="inferred from homology"/>
<evidence type="ECO:0000256" key="6">
    <source>
        <dbReference type="PIRSR" id="PIRSR602129-50"/>
    </source>
</evidence>
<evidence type="ECO:0000256" key="7">
    <source>
        <dbReference type="RuleBase" id="RU000382"/>
    </source>
</evidence>
<comment type="similarity">
    <text evidence="2 7">Belongs to the group II decarboxylase family.</text>
</comment>
<evidence type="ECO:0000256" key="3">
    <source>
        <dbReference type="ARBA" id="ARBA00022793"/>
    </source>
</evidence>
<organism evidence="8 9">
    <name type="scientific">Sugiyamaella lignohabitans</name>
    <dbReference type="NCBI Taxonomy" id="796027"/>
    <lineage>
        <taxon>Eukaryota</taxon>
        <taxon>Fungi</taxon>
        <taxon>Dikarya</taxon>
        <taxon>Ascomycota</taxon>
        <taxon>Saccharomycotina</taxon>
        <taxon>Dipodascomycetes</taxon>
        <taxon>Dipodascales</taxon>
        <taxon>Trichomonascaceae</taxon>
        <taxon>Sugiyamaella</taxon>
    </lineage>
</organism>
<evidence type="ECO:0000256" key="4">
    <source>
        <dbReference type="ARBA" id="ARBA00022898"/>
    </source>
</evidence>
<dbReference type="GO" id="GO:0016831">
    <property type="term" value="F:carboxy-lyase activity"/>
    <property type="evidence" value="ECO:0007669"/>
    <property type="project" value="UniProtKB-KW"/>
</dbReference>
<dbReference type="KEGG" id="slb:AWJ20_1136"/>
<evidence type="ECO:0000313" key="9">
    <source>
        <dbReference type="Proteomes" id="UP000189580"/>
    </source>
</evidence>
<dbReference type="PANTHER" id="PTHR45677">
    <property type="entry name" value="GLUTAMATE DECARBOXYLASE-RELATED"/>
    <property type="match status" value="1"/>
</dbReference>
<dbReference type="Proteomes" id="UP000189580">
    <property type="component" value="Chromosome a"/>
</dbReference>
<reference evidence="8 9" key="1">
    <citation type="submission" date="2016-02" db="EMBL/GenBank/DDBJ databases">
        <title>Complete genome sequence and transcriptome regulation of the pentose utilising yeast Sugiyamaella lignohabitans.</title>
        <authorList>
            <person name="Bellasio M."/>
            <person name="Peymann A."/>
            <person name="Valli M."/>
            <person name="Sipitzky M."/>
            <person name="Graf A."/>
            <person name="Sauer M."/>
            <person name="Marx H."/>
            <person name="Mattanovich D."/>
        </authorList>
    </citation>
    <scope>NUCLEOTIDE SEQUENCE [LARGE SCALE GENOMIC DNA]</scope>
    <source>
        <strain evidence="8 9">CBS 10342</strain>
    </source>
</reference>
<evidence type="ECO:0000256" key="1">
    <source>
        <dbReference type="ARBA" id="ARBA00001933"/>
    </source>
</evidence>
<dbReference type="GO" id="GO:0019752">
    <property type="term" value="P:carboxylic acid metabolic process"/>
    <property type="evidence" value="ECO:0007669"/>
    <property type="project" value="InterPro"/>
</dbReference>
<dbReference type="SUPFAM" id="SSF53383">
    <property type="entry name" value="PLP-dependent transferases"/>
    <property type="match status" value="1"/>
</dbReference>
<keyword evidence="5 7" id="KW-0456">Lyase</keyword>
<accession>A0A167DFG4</accession>
<dbReference type="Gene3D" id="3.40.640.10">
    <property type="entry name" value="Type I PLP-dependent aspartate aminotransferase-like (Major domain)"/>
    <property type="match status" value="1"/>
</dbReference>
<dbReference type="GO" id="GO:0005737">
    <property type="term" value="C:cytoplasm"/>
    <property type="evidence" value="ECO:0007669"/>
    <property type="project" value="TreeGrafter"/>
</dbReference>
<dbReference type="InterPro" id="IPR015421">
    <property type="entry name" value="PyrdxlP-dep_Trfase_major"/>
</dbReference>
<feature type="modified residue" description="N6-(pyridoxal phosphate)lysine" evidence="6">
    <location>
        <position position="302"/>
    </location>
</feature>
<dbReference type="OrthoDB" id="2161780at2759"/>
<keyword evidence="4 6" id="KW-0663">Pyridoxal phosphate</keyword>
<evidence type="ECO:0000256" key="5">
    <source>
        <dbReference type="ARBA" id="ARBA00023239"/>
    </source>
</evidence>
<sequence>MTATISPSSRADELELVLESLTKTFVEYVRVADSPSGTIGSSADPKALATSVNISIPEEGQGIEGLLKNVDTVLDNSVVTWHNGFLDKLYASNNSVGVAGDLLLSMLNTNVHVFTVSPALTLIEKRTGHEYAKLFGFTGSRSGGLTFPGGSYSNIHSLHIARSILFPDTKTEGNGNHKFAVYASNHCHYSVEKAAILCGLGSRSLFKVNTRPDGTMDTDHLEQLIQKTIQDGYTPLYINGTAGTTVYGSFDDFNAIADISEKYKTWFHIDGSWGGNVIFSSKQNYKLKGSHRANSITVNPHKMLGVPCTCSFLLVPDEATFQQANSLQAPYLFHNSHDGDDNFDLADGTMGCGRRSDALKMYLAWNWYGTKGFGERIDHSFSVTEYLARKVHESDKFTLISDLPPPCLQTCFYFNHPSTQFKSISEKAEENSNHTRQIVSQLFKRGKFLVDYSPHSSGTGEFFRVVVNSPK</sequence>
<dbReference type="PANTHER" id="PTHR45677:SF8">
    <property type="entry name" value="CYSTEINE SULFINIC ACID DECARBOXYLASE"/>
    <property type="match status" value="1"/>
</dbReference>
<name>A0A167DFG4_9ASCO</name>
<dbReference type="InterPro" id="IPR002129">
    <property type="entry name" value="PyrdxlP-dep_de-COase"/>
</dbReference>
<protein>
    <submittedName>
        <fullName evidence="8">Glutamate decarboxylase</fullName>
    </submittedName>
</protein>
<comment type="cofactor">
    <cofactor evidence="1 6 7">
        <name>pyridoxal 5'-phosphate</name>
        <dbReference type="ChEBI" id="CHEBI:597326"/>
    </cofactor>
</comment>
<keyword evidence="9" id="KW-1185">Reference proteome</keyword>
<dbReference type="RefSeq" id="XP_018735336.1">
    <property type="nucleotide sequence ID" value="XM_018877987.1"/>
</dbReference>
<dbReference type="EMBL" id="CP014501">
    <property type="protein sequence ID" value="ANB12859.1"/>
    <property type="molecule type" value="Genomic_DNA"/>
</dbReference>
<evidence type="ECO:0000256" key="2">
    <source>
        <dbReference type="ARBA" id="ARBA00009533"/>
    </source>
</evidence>
<dbReference type="InterPro" id="IPR015424">
    <property type="entry name" value="PyrdxlP-dep_Trfase"/>
</dbReference>
<dbReference type="Pfam" id="PF00282">
    <property type="entry name" value="Pyridoxal_deC"/>
    <property type="match status" value="1"/>
</dbReference>
<evidence type="ECO:0000313" key="8">
    <source>
        <dbReference type="EMBL" id="ANB12859.1"/>
    </source>
</evidence>